<gene>
    <name evidence="1" type="ORF">DEO72_LG9g614</name>
</gene>
<keyword evidence="2" id="KW-1185">Reference proteome</keyword>
<accession>A0A4D6MVT7</accession>
<proteinExistence type="predicted"/>
<name>A0A4D6MVT7_VIGUN</name>
<protein>
    <submittedName>
        <fullName evidence="1">Uncharacterized protein</fullName>
    </submittedName>
</protein>
<dbReference type="EMBL" id="CP039353">
    <property type="protein sequence ID" value="QCE05610.1"/>
    <property type="molecule type" value="Genomic_DNA"/>
</dbReference>
<organism evidence="1 2">
    <name type="scientific">Vigna unguiculata</name>
    <name type="common">Cowpea</name>
    <dbReference type="NCBI Taxonomy" id="3917"/>
    <lineage>
        <taxon>Eukaryota</taxon>
        <taxon>Viridiplantae</taxon>
        <taxon>Streptophyta</taxon>
        <taxon>Embryophyta</taxon>
        <taxon>Tracheophyta</taxon>
        <taxon>Spermatophyta</taxon>
        <taxon>Magnoliopsida</taxon>
        <taxon>eudicotyledons</taxon>
        <taxon>Gunneridae</taxon>
        <taxon>Pentapetalae</taxon>
        <taxon>rosids</taxon>
        <taxon>fabids</taxon>
        <taxon>Fabales</taxon>
        <taxon>Fabaceae</taxon>
        <taxon>Papilionoideae</taxon>
        <taxon>50 kb inversion clade</taxon>
        <taxon>NPAAA clade</taxon>
        <taxon>indigoferoid/millettioid clade</taxon>
        <taxon>Phaseoleae</taxon>
        <taxon>Vigna</taxon>
    </lineage>
</organism>
<evidence type="ECO:0000313" key="2">
    <source>
        <dbReference type="Proteomes" id="UP000501690"/>
    </source>
</evidence>
<dbReference type="Proteomes" id="UP000501690">
    <property type="component" value="Linkage Group LG9"/>
</dbReference>
<dbReference type="AlphaFoldDB" id="A0A4D6MVT7"/>
<sequence>MWAATFSNGGVDEKDVIIMTQMRQINGFGGVIEGSSGVGSGVGRLSTSFLGG</sequence>
<reference evidence="1 2" key="1">
    <citation type="submission" date="2019-04" db="EMBL/GenBank/DDBJ databases">
        <title>An improved genome assembly and genetic linkage map for asparagus bean, Vigna unguiculata ssp. sesquipedialis.</title>
        <authorList>
            <person name="Xia Q."/>
            <person name="Zhang R."/>
            <person name="Dong Y."/>
        </authorList>
    </citation>
    <scope>NUCLEOTIDE SEQUENCE [LARGE SCALE GENOMIC DNA]</scope>
    <source>
        <tissue evidence="1">Leaf</tissue>
    </source>
</reference>
<evidence type="ECO:0000313" key="1">
    <source>
        <dbReference type="EMBL" id="QCE05610.1"/>
    </source>
</evidence>